<protein>
    <submittedName>
        <fullName evidence="1">Uncharacterized protein</fullName>
    </submittedName>
</protein>
<keyword evidence="2" id="KW-1185">Reference proteome</keyword>
<sequence length="188" mass="21000">MLLLLQNEIDQIVGRRLTRSENNDETRELLEHVKKAVSGMEDGSQRFVISDNTNSVRNRVNDVFGARVGVRQDPFHVVQRFTEKIKVKPTKKQLAKQLHEAIYAVDGQLRLPSEMAARVRVAVTAVSSRDVNCSEAEWVGSLSSNIEQIERGDMYVEANTYEEGGGKSVCVLSTSQQEGVHSALKKLC</sequence>
<evidence type="ECO:0000313" key="2">
    <source>
        <dbReference type="Proteomes" id="UP000694044"/>
    </source>
</evidence>
<proteinExistence type="predicted"/>
<dbReference type="OrthoDB" id="124672at2759"/>
<name>A0A8T1VFH6_9STRA</name>
<accession>A0A8T1VFH6</accession>
<evidence type="ECO:0000313" key="1">
    <source>
        <dbReference type="EMBL" id="KAG7379831.1"/>
    </source>
</evidence>
<reference evidence="1" key="1">
    <citation type="submission" date="2021-02" db="EMBL/GenBank/DDBJ databases">
        <authorList>
            <person name="Palmer J.M."/>
        </authorList>
    </citation>
    <scope>NUCLEOTIDE SEQUENCE</scope>
    <source>
        <strain evidence="1">SCRP734</strain>
    </source>
</reference>
<dbReference type="AlphaFoldDB" id="A0A8T1VFH6"/>
<dbReference type="Proteomes" id="UP000694044">
    <property type="component" value="Unassembled WGS sequence"/>
</dbReference>
<gene>
    <name evidence="1" type="ORF">PHYPSEUDO_008078</name>
</gene>
<comment type="caution">
    <text evidence="1">The sequence shown here is derived from an EMBL/GenBank/DDBJ whole genome shotgun (WGS) entry which is preliminary data.</text>
</comment>
<dbReference type="EMBL" id="JAGDFM010000326">
    <property type="protein sequence ID" value="KAG7379831.1"/>
    <property type="molecule type" value="Genomic_DNA"/>
</dbReference>
<organism evidence="1 2">
    <name type="scientific">Phytophthora pseudosyringae</name>
    <dbReference type="NCBI Taxonomy" id="221518"/>
    <lineage>
        <taxon>Eukaryota</taxon>
        <taxon>Sar</taxon>
        <taxon>Stramenopiles</taxon>
        <taxon>Oomycota</taxon>
        <taxon>Peronosporomycetes</taxon>
        <taxon>Peronosporales</taxon>
        <taxon>Peronosporaceae</taxon>
        <taxon>Phytophthora</taxon>
    </lineage>
</organism>